<dbReference type="GO" id="GO:0005524">
    <property type="term" value="F:ATP binding"/>
    <property type="evidence" value="ECO:0007669"/>
    <property type="project" value="UniProtKB-KW"/>
</dbReference>
<dbReference type="GO" id="GO:0043138">
    <property type="term" value="F:3'-5' DNA helicase activity"/>
    <property type="evidence" value="ECO:0007669"/>
    <property type="project" value="TreeGrafter"/>
</dbReference>
<feature type="compositionally biased region" description="Low complexity" evidence="4">
    <location>
        <begin position="302"/>
        <end position="312"/>
    </location>
</feature>
<dbReference type="PANTHER" id="PTHR30580:SF1">
    <property type="entry name" value="COMF OPERON PROTEIN 1"/>
    <property type="match status" value="1"/>
</dbReference>
<evidence type="ECO:0000256" key="1">
    <source>
        <dbReference type="ARBA" id="ARBA00022741"/>
    </source>
</evidence>
<dbReference type="GO" id="GO:0006302">
    <property type="term" value="P:double-strand break repair"/>
    <property type="evidence" value="ECO:0007669"/>
    <property type="project" value="TreeGrafter"/>
</dbReference>
<accession>A0A5J5FW32</accession>
<keyword evidence="7" id="KW-0378">Hydrolase</keyword>
<protein>
    <submittedName>
        <fullName evidence="7">DNA/RNA helicase</fullName>
    </submittedName>
</protein>
<dbReference type="PANTHER" id="PTHR30580">
    <property type="entry name" value="PRIMOSOMAL PROTEIN N"/>
    <property type="match status" value="1"/>
</dbReference>
<dbReference type="Proteomes" id="UP000367750">
    <property type="component" value="Unassembled WGS sequence"/>
</dbReference>
<dbReference type="AlphaFoldDB" id="A0A5J5FW32"/>
<evidence type="ECO:0000259" key="5">
    <source>
        <dbReference type="PROSITE" id="PS51192"/>
    </source>
</evidence>
<dbReference type="RefSeq" id="WP_150459491.1">
    <property type="nucleotide sequence ID" value="NZ_VYKK01000028.1"/>
</dbReference>
<evidence type="ECO:0000313" key="8">
    <source>
        <dbReference type="Proteomes" id="UP000367750"/>
    </source>
</evidence>
<comment type="caution">
    <text evidence="7">The sequence shown here is derived from an EMBL/GenBank/DDBJ whole genome shotgun (WGS) entry which is preliminary data.</text>
</comment>
<dbReference type="GO" id="GO:0006310">
    <property type="term" value="P:DNA recombination"/>
    <property type="evidence" value="ECO:0007669"/>
    <property type="project" value="TreeGrafter"/>
</dbReference>
<dbReference type="InterPro" id="IPR027417">
    <property type="entry name" value="P-loop_NTPase"/>
</dbReference>
<keyword evidence="2" id="KW-0067">ATP-binding</keyword>
<reference evidence="7 8" key="1">
    <citation type="submission" date="2019-09" db="EMBL/GenBank/DDBJ databases">
        <title>Bacillus ochoae sp. nov., Paenibacillus whitsoniae sp. nov., Paenibacillus spiritus sp. nov. Isolated from the Mars Exploration Rover during spacecraft assembly.</title>
        <authorList>
            <person name="Seuylemezian A."/>
            <person name="Vaishampayan P."/>
        </authorList>
    </citation>
    <scope>NUCLEOTIDE SEQUENCE [LARGE SCALE GENOMIC DNA]</scope>
    <source>
        <strain evidence="7 8">MER_111</strain>
    </source>
</reference>
<dbReference type="EMBL" id="VYKK01000028">
    <property type="protein sequence ID" value="KAA8997992.1"/>
    <property type="molecule type" value="Genomic_DNA"/>
</dbReference>
<dbReference type="Gene3D" id="3.40.50.300">
    <property type="entry name" value="P-loop containing nucleotide triphosphate hydrolases"/>
    <property type="match status" value="2"/>
</dbReference>
<feature type="region of interest" description="Disordered" evidence="4">
    <location>
        <begin position="300"/>
        <end position="319"/>
    </location>
</feature>
<feature type="domain" description="Helicase C-terminal" evidence="6">
    <location>
        <begin position="499"/>
        <end position="655"/>
    </location>
</feature>
<dbReference type="SMART" id="SM00490">
    <property type="entry name" value="HELICc"/>
    <property type="match status" value="1"/>
</dbReference>
<dbReference type="Pfam" id="PF04851">
    <property type="entry name" value="ResIII"/>
    <property type="match status" value="1"/>
</dbReference>
<keyword evidence="3" id="KW-0238">DNA-binding</keyword>
<gene>
    <name evidence="7" type="ORF">F4V43_17215</name>
</gene>
<dbReference type="OrthoDB" id="2077914at2"/>
<keyword evidence="1" id="KW-0547">Nucleotide-binding</keyword>
<evidence type="ECO:0000259" key="6">
    <source>
        <dbReference type="PROSITE" id="PS51194"/>
    </source>
</evidence>
<proteinExistence type="predicted"/>
<name>A0A5J5FW32_9BACL</name>
<keyword evidence="7" id="KW-0347">Helicase</keyword>
<dbReference type="PROSITE" id="PS51192">
    <property type="entry name" value="HELICASE_ATP_BIND_1"/>
    <property type="match status" value="1"/>
</dbReference>
<dbReference type="GO" id="GO:0003677">
    <property type="term" value="F:DNA binding"/>
    <property type="evidence" value="ECO:0007669"/>
    <property type="project" value="UniProtKB-KW"/>
</dbReference>
<dbReference type="GO" id="GO:0006270">
    <property type="term" value="P:DNA replication initiation"/>
    <property type="evidence" value="ECO:0007669"/>
    <property type="project" value="TreeGrafter"/>
</dbReference>
<feature type="domain" description="Helicase ATP-binding" evidence="5">
    <location>
        <begin position="314"/>
        <end position="466"/>
    </location>
</feature>
<evidence type="ECO:0000256" key="3">
    <source>
        <dbReference type="ARBA" id="ARBA00023125"/>
    </source>
</evidence>
<dbReference type="InterPro" id="IPR006935">
    <property type="entry name" value="Helicase/UvrB_N"/>
</dbReference>
<sequence length="655" mass="70923">MKAGVYAVMDKREWRLRLTVDWRVDQWWWSGQGLAGPEPYPGRPVLLHPALPLSWASEALRRFRPEPDMQRWDRDRWREHFSVLMKEISGGRHGTPGSSGVKPGGWPECGGGEEPQLPSAAALLDSAGRLAGLLKGRSLLAEEAEALLAEQAPELLAAPWRSAAQLAYLQGRLDLQAAVQPRSSGARPGTLRAGLRRRLLPRRALSAADGPRCLRCGSAAEGRTACAACGLDGCAYCEACLALGRSRSCALLLRSAPPGPAVRGTAAGGAPAAQRWGLSAPQARAAEAALAAMAAGRERPPLGRGAAAQGPAGPRPDKPPGRFLLWAVTGAGKTEMLFPLLDSVLAAGGRVLVATPRRDVVLELAPRLARAFPEYSRAVLYGGSADRWREASLTVATTHQLLRFYRAFDLVIIDELDAFPYHNDPMLSYAAESSCRPGGFFLYLSATPPAGLRADVRQGRAGAARVPVRYHGHPLPVPRRIAMPGLSQCLKRGSLPSRLREELLHSVERGAQVFVFVPRIADIEPLLALVRRILPDSVPAKGTSSRDPDRNETVEAFRKREIRVLLTTTILERGVTVPGSDVYILDADNPLFDEAALIQMAGRAGRSKEDPNGCVRYAAVSWTRAQRNACREIRTMNRVARRSGYLAAHRKGGVR</sequence>
<evidence type="ECO:0000313" key="7">
    <source>
        <dbReference type="EMBL" id="KAA8997992.1"/>
    </source>
</evidence>
<dbReference type="PROSITE" id="PS51194">
    <property type="entry name" value="HELICASE_CTER"/>
    <property type="match status" value="1"/>
</dbReference>
<dbReference type="Pfam" id="PF00271">
    <property type="entry name" value="Helicase_C"/>
    <property type="match status" value="1"/>
</dbReference>
<organism evidence="7 8">
    <name type="scientific">Paenibacillus spiritus</name>
    <dbReference type="NCBI Taxonomy" id="2496557"/>
    <lineage>
        <taxon>Bacteria</taxon>
        <taxon>Bacillati</taxon>
        <taxon>Bacillota</taxon>
        <taxon>Bacilli</taxon>
        <taxon>Bacillales</taxon>
        <taxon>Paenibacillaceae</taxon>
        <taxon>Paenibacillus</taxon>
    </lineage>
</organism>
<dbReference type="InterPro" id="IPR014001">
    <property type="entry name" value="Helicase_ATP-bd"/>
</dbReference>
<dbReference type="SUPFAM" id="SSF52540">
    <property type="entry name" value="P-loop containing nucleoside triphosphate hydrolases"/>
    <property type="match status" value="1"/>
</dbReference>
<keyword evidence="8" id="KW-1185">Reference proteome</keyword>
<dbReference type="GO" id="GO:0016787">
    <property type="term" value="F:hydrolase activity"/>
    <property type="evidence" value="ECO:0007669"/>
    <property type="project" value="InterPro"/>
</dbReference>
<evidence type="ECO:0000256" key="4">
    <source>
        <dbReference type="SAM" id="MobiDB-lite"/>
    </source>
</evidence>
<evidence type="ECO:0000256" key="2">
    <source>
        <dbReference type="ARBA" id="ARBA00022840"/>
    </source>
</evidence>
<dbReference type="InterPro" id="IPR001650">
    <property type="entry name" value="Helicase_C-like"/>
</dbReference>
<dbReference type="SMART" id="SM00487">
    <property type="entry name" value="DEXDc"/>
    <property type="match status" value="1"/>
</dbReference>